<name>A0AAN8WWP7_HALRR</name>
<keyword evidence="2" id="KW-1185">Reference proteome</keyword>
<organism evidence="1 2">
    <name type="scientific">Halocaridina rubra</name>
    <name type="common">Hawaiian red shrimp</name>
    <dbReference type="NCBI Taxonomy" id="373956"/>
    <lineage>
        <taxon>Eukaryota</taxon>
        <taxon>Metazoa</taxon>
        <taxon>Ecdysozoa</taxon>
        <taxon>Arthropoda</taxon>
        <taxon>Crustacea</taxon>
        <taxon>Multicrustacea</taxon>
        <taxon>Malacostraca</taxon>
        <taxon>Eumalacostraca</taxon>
        <taxon>Eucarida</taxon>
        <taxon>Decapoda</taxon>
        <taxon>Pleocyemata</taxon>
        <taxon>Caridea</taxon>
        <taxon>Atyoidea</taxon>
        <taxon>Atyidae</taxon>
        <taxon>Halocaridina</taxon>
    </lineage>
</organism>
<proteinExistence type="predicted"/>
<sequence>AVNNLIETFHRFNVFKAPETDSDKRGYLTEKSGGRLMLLASNNVAINEIEVDLLSAEERGLEKMLTNVRESIVEETVHFFAPVKKNCSKTFASLCKCSTINSNNEKKMIKTDR</sequence>
<evidence type="ECO:0000313" key="2">
    <source>
        <dbReference type="Proteomes" id="UP001381693"/>
    </source>
</evidence>
<dbReference type="Proteomes" id="UP001381693">
    <property type="component" value="Unassembled WGS sequence"/>
</dbReference>
<reference evidence="1 2" key="1">
    <citation type="submission" date="2023-11" db="EMBL/GenBank/DDBJ databases">
        <title>Halocaridina rubra genome assembly.</title>
        <authorList>
            <person name="Smith C."/>
        </authorList>
    </citation>
    <scope>NUCLEOTIDE SEQUENCE [LARGE SCALE GENOMIC DNA]</scope>
    <source>
        <strain evidence="1">EP-1</strain>
        <tissue evidence="1">Whole</tissue>
    </source>
</reference>
<evidence type="ECO:0000313" key="1">
    <source>
        <dbReference type="EMBL" id="KAK7073756.1"/>
    </source>
</evidence>
<dbReference type="EMBL" id="JAXCGZ010012143">
    <property type="protein sequence ID" value="KAK7073756.1"/>
    <property type="molecule type" value="Genomic_DNA"/>
</dbReference>
<protein>
    <submittedName>
        <fullName evidence="1">Uncharacterized protein</fullName>
    </submittedName>
</protein>
<dbReference type="AlphaFoldDB" id="A0AAN8WWP7"/>
<comment type="caution">
    <text evidence="1">The sequence shown here is derived from an EMBL/GenBank/DDBJ whole genome shotgun (WGS) entry which is preliminary data.</text>
</comment>
<feature type="non-terminal residue" evidence="1">
    <location>
        <position position="1"/>
    </location>
</feature>
<accession>A0AAN8WWP7</accession>
<gene>
    <name evidence="1" type="ORF">SK128_023277</name>
</gene>